<dbReference type="PATRIC" id="fig|307121.4.peg.2436"/>
<dbReference type="NCBIfam" id="NF047843">
    <property type="entry name" value="MST_Rv0443"/>
    <property type="match status" value="1"/>
</dbReference>
<dbReference type="InterPro" id="IPR024775">
    <property type="entry name" value="DinB-like"/>
</dbReference>
<dbReference type="Pfam" id="PF12867">
    <property type="entry name" value="DinB_2"/>
    <property type="match status" value="1"/>
</dbReference>
<dbReference type="RefSeq" id="WP_091590010.1">
    <property type="nucleotide sequence ID" value="NZ_JBHRWG010000003.1"/>
</dbReference>
<dbReference type="OrthoDB" id="2363925at2"/>
<proteinExistence type="predicted"/>
<evidence type="ECO:0000313" key="3">
    <source>
        <dbReference type="Proteomes" id="UP000199393"/>
    </source>
</evidence>
<dbReference type="SUPFAM" id="SSF109854">
    <property type="entry name" value="DinB/YfiT-like putative metalloenzymes"/>
    <property type="match status" value="1"/>
</dbReference>
<dbReference type="AlphaFoldDB" id="A0A1C3N2S9"/>
<reference evidence="3" key="1">
    <citation type="submission" date="2016-06" db="EMBL/GenBank/DDBJ databases">
        <authorList>
            <person name="Varghese N."/>
            <person name="Submissions Spin"/>
        </authorList>
    </citation>
    <scope>NUCLEOTIDE SEQUENCE [LARGE SCALE GENOMIC DNA]</scope>
    <source>
        <strain evidence="3">DSM 45344</strain>
    </source>
</reference>
<dbReference type="Proteomes" id="UP000199393">
    <property type="component" value="Chromosome I"/>
</dbReference>
<dbReference type="InterPro" id="IPR034660">
    <property type="entry name" value="DinB/YfiT-like"/>
</dbReference>
<dbReference type="Gene3D" id="1.20.120.450">
    <property type="entry name" value="dinb family like domain"/>
    <property type="match status" value="1"/>
</dbReference>
<evidence type="ECO:0000313" key="2">
    <source>
        <dbReference type="EMBL" id="SBV26878.1"/>
    </source>
</evidence>
<name>A0A1C3N2S9_9ACTN</name>
<protein>
    <recommendedName>
        <fullName evidence="1">DinB-like domain-containing protein</fullName>
    </recommendedName>
</protein>
<keyword evidence="3" id="KW-1185">Reference proteome</keyword>
<accession>A0A1C3N2S9</accession>
<gene>
    <name evidence="2" type="ORF">GA0070620_2375</name>
</gene>
<dbReference type="EMBL" id="LT598496">
    <property type="protein sequence ID" value="SBV26878.1"/>
    <property type="molecule type" value="Genomic_DNA"/>
</dbReference>
<dbReference type="STRING" id="307121.GA0070620_2375"/>
<sequence length="170" mass="18804">MDVSDLLIETYDRLPPLVRVAVEGLTPEQLRQAPRPGANPVGWLVWHLTRIRDDHLADVMGTEQVWVGGDWARRFGLPGADPHDTGFAHTAEQVAALRPENAQALIDYHEAVHTRTRAYLAGLRPADLDRVVDESWDPPVTLGVRLVSVAEDDLQHVGQAAYVRGLLLAD</sequence>
<evidence type="ECO:0000259" key="1">
    <source>
        <dbReference type="Pfam" id="PF12867"/>
    </source>
</evidence>
<organism evidence="2 3">
    <name type="scientific">Micromonospora krabiensis</name>
    <dbReference type="NCBI Taxonomy" id="307121"/>
    <lineage>
        <taxon>Bacteria</taxon>
        <taxon>Bacillati</taxon>
        <taxon>Actinomycetota</taxon>
        <taxon>Actinomycetes</taxon>
        <taxon>Micromonosporales</taxon>
        <taxon>Micromonosporaceae</taxon>
        <taxon>Micromonospora</taxon>
    </lineage>
</organism>
<feature type="domain" description="DinB-like" evidence="1">
    <location>
        <begin position="12"/>
        <end position="160"/>
    </location>
</feature>